<dbReference type="Pfam" id="PF16930">
    <property type="entry name" value="Porin_5"/>
    <property type="match status" value="1"/>
</dbReference>
<dbReference type="InterPro" id="IPR032638">
    <property type="entry name" value="Porin_5"/>
</dbReference>
<organism evidence="1">
    <name type="scientific">mine drainage metagenome</name>
    <dbReference type="NCBI Taxonomy" id="410659"/>
    <lineage>
        <taxon>unclassified sequences</taxon>
        <taxon>metagenomes</taxon>
        <taxon>ecological metagenomes</taxon>
    </lineage>
</organism>
<gene>
    <name evidence="1" type="ORF">GALL_373050</name>
</gene>
<evidence type="ECO:0008006" key="2">
    <source>
        <dbReference type="Google" id="ProtNLM"/>
    </source>
</evidence>
<protein>
    <recommendedName>
        <fullName evidence="2">Porin</fullName>
    </recommendedName>
</protein>
<name>A0A1J5QLV0_9ZZZZ</name>
<accession>A0A1J5QLV0</accession>
<comment type="caution">
    <text evidence="1">The sequence shown here is derived from an EMBL/GenBank/DDBJ whole genome shotgun (WGS) entry which is preliminary data.</text>
</comment>
<proteinExistence type="predicted"/>
<reference evidence="1" key="1">
    <citation type="submission" date="2016-10" db="EMBL/GenBank/DDBJ databases">
        <title>Sequence of Gallionella enrichment culture.</title>
        <authorList>
            <person name="Poehlein A."/>
            <person name="Muehling M."/>
            <person name="Daniel R."/>
        </authorList>
    </citation>
    <scope>NUCLEOTIDE SEQUENCE</scope>
</reference>
<evidence type="ECO:0000313" key="1">
    <source>
        <dbReference type="EMBL" id="OIQ80940.1"/>
    </source>
</evidence>
<dbReference type="AlphaFoldDB" id="A0A1J5QLV0"/>
<sequence length="485" mass="52457">MNRFKPRLLGVVMSGVFLTMGAQAAHADDSQAVLLKALLNKGILTEEEYSQITHDQGAEKQQAAVTSKIHLGDWIDGVTPEGDIRVRYEYRKAQGNIAGSGNPGSQQLDRARYAWHLGLKTSSDNDFFTEIRFASSTNARSPNVDFSTPIGGTNGSNGPMYKEGAAQVDRLSIGWNVADWLTLLAGRMQNPLYTTTLVWDPDLTPEGLAEQFKTKFGNVDVFATLGQYYVQSKWVQNINNGVDTTTSTIKVFPVQVGARYQFSEDSSIKAAPVLYSYAGTNGLGKFTPGSGTGVGNTAAPYNSGTNSNMGVNNLQVLDIPAEYNWAMGGLSWKIFGDYAYNLQANARAASAGYASEGGQDTALMAGLQFGSKLPLNKWESVGTYLTSAAGLKKHDWVGRVWYQRIDAFALDPNLIDSDVMNAQVNLQGIAASASYMLSDNAFITLSGAHATRIDSKLGTGASVDTSSINPTQKYDLIQMDATWRF</sequence>
<dbReference type="EMBL" id="MLJW01000991">
    <property type="protein sequence ID" value="OIQ80940.1"/>
    <property type="molecule type" value="Genomic_DNA"/>
</dbReference>
<dbReference type="SUPFAM" id="SSF56935">
    <property type="entry name" value="Porins"/>
    <property type="match status" value="1"/>
</dbReference>